<dbReference type="GO" id="GO:0016020">
    <property type="term" value="C:membrane"/>
    <property type="evidence" value="ECO:0007669"/>
    <property type="project" value="InterPro"/>
</dbReference>
<proteinExistence type="predicted"/>
<dbReference type="PANTHER" id="PTHR19229:SF269">
    <property type="entry name" value="ATP-BINDING CASSETTE SUB-FAMILY A MEMBER 10"/>
    <property type="match status" value="1"/>
</dbReference>
<reference evidence="2" key="2">
    <citation type="submission" date="2025-09" db="UniProtKB">
        <authorList>
            <consortium name="Ensembl"/>
        </authorList>
    </citation>
    <scope>IDENTIFICATION</scope>
</reference>
<dbReference type="GO" id="GO:0016887">
    <property type="term" value="F:ATP hydrolysis activity"/>
    <property type="evidence" value="ECO:0007669"/>
    <property type="project" value="InterPro"/>
</dbReference>
<dbReference type="InterPro" id="IPR027417">
    <property type="entry name" value="P-loop_NTPase"/>
</dbReference>
<dbReference type="GO" id="GO:0005319">
    <property type="term" value="F:lipid transporter activity"/>
    <property type="evidence" value="ECO:0007669"/>
    <property type="project" value="TreeGrafter"/>
</dbReference>
<dbReference type="OMA" id="YEIEIMN"/>
<feature type="domain" description="ABC transporter" evidence="1">
    <location>
        <begin position="90"/>
        <end position="217"/>
    </location>
</feature>
<reference evidence="2" key="1">
    <citation type="submission" date="2025-08" db="UniProtKB">
        <authorList>
            <consortium name="Ensembl"/>
        </authorList>
    </citation>
    <scope>IDENTIFICATION</scope>
</reference>
<keyword evidence="3" id="KW-1185">Reference proteome</keyword>
<accession>A0A2K5LYE4</accession>
<name>A0A2K5LYE4_CERAT</name>
<dbReference type="GO" id="GO:0005524">
    <property type="term" value="F:ATP binding"/>
    <property type="evidence" value="ECO:0007669"/>
    <property type="project" value="InterPro"/>
</dbReference>
<dbReference type="AlphaFoldDB" id="A0A2K5LYE4"/>
<dbReference type="Gene3D" id="3.40.50.300">
    <property type="entry name" value="P-loop containing nucleotide triphosphate hydrolases"/>
    <property type="match status" value="1"/>
</dbReference>
<organism evidence="2 3">
    <name type="scientific">Cercocebus atys</name>
    <name type="common">Sooty mangabey</name>
    <name type="synonym">Cercocebus torquatus atys</name>
    <dbReference type="NCBI Taxonomy" id="9531"/>
    <lineage>
        <taxon>Eukaryota</taxon>
        <taxon>Metazoa</taxon>
        <taxon>Chordata</taxon>
        <taxon>Craniata</taxon>
        <taxon>Vertebrata</taxon>
        <taxon>Euteleostomi</taxon>
        <taxon>Mammalia</taxon>
        <taxon>Eutheria</taxon>
        <taxon>Euarchontoglires</taxon>
        <taxon>Primates</taxon>
        <taxon>Haplorrhini</taxon>
        <taxon>Catarrhini</taxon>
        <taxon>Cercopithecidae</taxon>
        <taxon>Cercopithecinae</taxon>
        <taxon>Cercocebus</taxon>
    </lineage>
</organism>
<evidence type="ECO:0000259" key="1">
    <source>
        <dbReference type="Pfam" id="PF00005"/>
    </source>
</evidence>
<dbReference type="SUPFAM" id="SSF52540">
    <property type="entry name" value="P-loop containing nucleoside triphosphate hydrolases"/>
    <property type="match status" value="1"/>
</dbReference>
<dbReference type="Proteomes" id="UP000233060">
    <property type="component" value="Unassembled WGS sequence"/>
</dbReference>
<protein>
    <recommendedName>
        <fullName evidence="1">ABC transporter domain-containing protein</fullName>
    </recommendedName>
</protein>
<evidence type="ECO:0000313" key="3">
    <source>
        <dbReference type="Proteomes" id="UP000233060"/>
    </source>
</evidence>
<dbReference type="PANTHER" id="PTHR19229">
    <property type="entry name" value="ATP-BINDING CASSETTE TRANSPORTER SUBFAMILY A ABCA"/>
    <property type="match status" value="1"/>
</dbReference>
<dbReference type="Bgee" id="ENSCATG00000032853">
    <property type="expression patterns" value="Expressed in pituitary gland and 3 other cell types or tissues"/>
</dbReference>
<dbReference type="Ensembl" id="ENSCATT00000042128.1">
    <property type="protein sequence ID" value="ENSCATP00000017956.1"/>
    <property type="gene ID" value="ENSCATG00000032853.1"/>
</dbReference>
<dbReference type="FunFam" id="3.40.50.300:FF:006068">
    <property type="entry name" value="Putative ATP-binding cassette sub-family A member 11"/>
    <property type="match status" value="1"/>
</dbReference>
<dbReference type="InterPro" id="IPR026082">
    <property type="entry name" value="ABCA"/>
</dbReference>
<dbReference type="GeneTree" id="ENSGT00940000162673"/>
<dbReference type="Pfam" id="PF00005">
    <property type="entry name" value="ABC_tran"/>
    <property type="match status" value="1"/>
</dbReference>
<dbReference type="GO" id="GO:0140359">
    <property type="term" value="F:ABC-type transporter activity"/>
    <property type="evidence" value="ECO:0007669"/>
    <property type="project" value="InterPro"/>
</dbReference>
<dbReference type="InterPro" id="IPR003439">
    <property type="entry name" value="ABC_transporter-like_ATP-bd"/>
</dbReference>
<sequence length="327" mass="37172">MKYEIEIMNKDPVFRVSPRRRETHPYPEEPEEEDVQAERVQAANALTTPNLEEEPVITASCLHKEYYEAKKSCFSTRKKKIAIRNVSFCEVLGLVGHSGSGKSTSIKMTTGFTKPTAEAVVLQGNRASVKQQRDNSLKFLGYSPQENSLWPKLTMKEHLELYAAVKGLGKEYARKLCFVLSILGNPSVVLLDELFTRMYPEGQQQMWQILQATVKNKERGALLTHPLHIFTRNKKMKEPTQVEALHTEILKLFPQAAQQERRSSLMACKLPVEDVHPLSQAFFKVEAVKQTFNVEEYSLSQGTLEQVFLELRTEQALGNVDDRSTAV</sequence>
<evidence type="ECO:0000313" key="2">
    <source>
        <dbReference type="Ensembl" id="ENSCATP00000017956.1"/>
    </source>
</evidence>